<dbReference type="PANTHER" id="PTHR43673">
    <property type="entry name" value="NAD(P)H NITROREDUCTASE YDGI-RELATED"/>
    <property type="match status" value="1"/>
</dbReference>
<keyword evidence="4" id="KW-0288">FMN</keyword>
<organism evidence="7 8">
    <name type="scientific">Kaistia geumhonensis</name>
    <dbReference type="NCBI Taxonomy" id="410839"/>
    <lineage>
        <taxon>Bacteria</taxon>
        <taxon>Pseudomonadati</taxon>
        <taxon>Pseudomonadota</taxon>
        <taxon>Alphaproteobacteria</taxon>
        <taxon>Hyphomicrobiales</taxon>
        <taxon>Kaistiaceae</taxon>
        <taxon>Kaistia</taxon>
    </lineage>
</organism>
<comment type="similarity">
    <text evidence="2">Belongs to the nitroreductase family.</text>
</comment>
<comment type="caution">
    <text evidence="7">The sequence shown here is derived from an EMBL/GenBank/DDBJ whole genome shotgun (WGS) entry which is preliminary data.</text>
</comment>
<dbReference type="PANTHER" id="PTHR43673:SF2">
    <property type="entry name" value="NITROREDUCTASE"/>
    <property type="match status" value="1"/>
</dbReference>
<dbReference type="EMBL" id="JAUSWJ010000001">
    <property type="protein sequence ID" value="MDQ0514678.1"/>
    <property type="molecule type" value="Genomic_DNA"/>
</dbReference>
<comment type="cofactor">
    <cofactor evidence="1">
        <name>FMN</name>
        <dbReference type="ChEBI" id="CHEBI:58210"/>
    </cofactor>
</comment>
<reference evidence="7 8" key="1">
    <citation type="submission" date="2023-07" db="EMBL/GenBank/DDBJ databases">
        <title>Genomic Encyclopedia of Type Strains, Phase IV (KMG-IV): sequencing the most valuable type-strain genomes for metagenomic binning, comparative biology and taxonomic classification.</title>
        <authorList>
            <person name="Goeker M."/>
        </authorList>
    </citation>
    <scope>NUCLEOTIDE SEQUENCE [LARGE SCALE GENOMIC DNA]</scope>
    <source>
        <strain evidence="7 8">B1-1</strain>
    </source>
</reference>
<accession>A0ABU0M1E2</accession>
<keyword evidence="5" id="KW-0560">Oxidoreductase</keyword>
<keyword evidence="8" id="KW-1185">Reference proteome</keyword>
<keyword evidence="3" id="KW-0285">Flavoprotein</keyword>
<evidence type="ECO:0000256" key="1">
    <source>
        <dbReference type="ARBA" id="ARBA00001917"/>
    </source>
</evidence>
<evidence type="ECO:0000256" key="3">
    <source>
        <dbReference type="ARBA" id="ARBA00022630"/>
    </source>
</evidence>
<evidence type="ECO:0000256" key="4">
    <source>
        <dbReference type="ARBA" id="ARBA00022643"/>
    </source>
</evidence>
<evidence type="ECO:0000256" key="2">
    <source>
        <dbReference type="ARBA" id="ARBA00007118"/>
    </source>
</evidence>
<evidence type="ECO:0000256" key="5">
    <source>
        <dbReference type="ARBA" id="ARBA00023002"/>
    </source>
</evidence>
<protein>
    <submittedName>
        <fullName evidence="7">Nitroreductase</fullName>
    </submittedName>
</protein>
<evidence type="ECO:0000259" key="6">
    <source>
        <dbReference type="Pfam" id="PF00881"/>
    </source>
</evidence>
<dbReference type="InterPro" id="IPR000415">
    <property type="entry name" value="Nitroreductase-like"/>
</dbReference>
<dbReference type="SUPFAM" id="SSF55469">
    <property type="entry name" value="FMN-dependent nitroreductase-like"/>
    <property type="match status" value="1"/>
</dbReference>
<dbReference type="InterPro" id="IPR029479">
    <property type="entry name" value="Nitroreductase"/>
</dbReference>
<feature type="domain" description="Nitroreductase" evidence="6">
    <location>
        <begin position="157"/>
        <end position="301"/>
    </location>
</feature>
<gene>
    <name evidence="7" type="ORF">QO015_000291</name>
</gene>
<dbReference type="RefSeq" id="WP_266281941.1">
    <property type="nucleotide sequence ID" value="NZ_JAPKNF010000001.1"/>
</dbReference>
<dbReference type="Pfam" id="PF00881">
    <property type="entry name" value="Nitroreductase"/>
    <property type="match status" value="1"/>
</dbReference>
<proteinExistence type="inferred from homology"/>
<sequence length="331" mass="36018">MSYISRLGSAFSKSSMFASEFFLDLYMYAHYCGISPFQDRRNKTYYKLIIETHAIEKGLSLANPRMLFGRKKITEIMKAARRYGIGSNDLPILMATGALQDYLALHRSAGLSDPLLDSIDAFLKDRATASAVLGSGGLRHYPDGMPSPSPEKAALLTSRFSCRMFSPEPLDAETVKEIVRIAQTAPSQCNRQATKIHFYSNRERIGQLLALQAGSAGFAETVTGLVVVAFDLAAWGGAQQRNQGYVDASLFAMNLMLAAHAMGAASCPLNLAVPHSTERQIKIVGEIPKDQRLVMMIALGRPADGPLKSAASPRRTIDEILTIRDQAVAAA</sequence>
<evidence type="ECO:0000313" key="8">
    <source>
        <dbReference type="Proteomes" id="UP001223743"/>
    </source>
</evidence>
<dbReference type="Gene3D" id="3.40.109.10">
    <property type="entry name" value="NADH Oxidase"/>
    <property type="match status" value="1"/>
</dbReference>
<name>A0ABU0M1E2_9HYPH</name>
<evidence type="ECO:0000313" key="7">
    <source>
        <dbReference type="EMBL" id="MDQ0514678.1"/>
    </source>
</evidence>
<dbReference type="Proteomes" id="UP001223743">
    <property type="component" value="Unassembled WGS sequence"/>
</dbReference>